<organism evidence="1 2">
    <name type="scientific">Flavobacterium lacus</name>
    <dbReference type="NCBI Taxonomy" id="1353778"/>
    <lineage>
        <taxon>Bacteria</taxon>
        <taxon>Pseudomonadati</taxon>
        <taxon>Bacteroidota</taxon>
        <taxon>Flavobacteriia</taxon>
        <taxon>Flavobacteriales</taxon>
        <taxon>Flavobacteriaceae</taxon>
        <taxon>Flavobacterium</taxon>
    </lineage>
</organism>
<keyword evidence="2" id="KW-1185">Reference proteome</keyword>
<sequence length="76" mass="9054">MKTAELKNILISHINQIDDESYLNALRTIIESKSNFSNSYLEEYNNELLIAEEEIEKGNYFSHQEVKDKMEQWKKN</sequence>
<evidence type="ECO:0000313" key="2">
    <source>
        <dbReference type="Proteomes" id="UP000249518"/>
    </source>
</evidence>
<name>A0A328WXI9_9FLAO</name>
<dbReference type="EMBL" id="QLSV01000001">
    <property type="protein sequence ID" value="RAR50923.1"/>
    <property type="molecule type" value="Genomic_DNA"/>
</dbReference>
<proteinExistence type="predicted"/>
<dbReference type="AlphaFoldDB" id="A0A328WXI9"/>
<evidence type="ECO:0000313" key="1">
    <source>
        <dbReference type="EMBL" id="RAR50923.1"/>
    </source>
</evidence>
<comment type="caution">
    <text evidence="1">The sequence shown here is derived from an EMBL/GenBank/DDBJ whole genome shotgun (WGS) entry which is preliminary data.</text>
</comment>
<dbReference type="Proteomes" id="UP000249518">
    <property type="component" value="Unassembled WGS sequence"/>
</dbReference>
<accession>A0A328WXI9</accession>
<gene>
    <name evidence="1" type="ORF">B0I10_10193</name>
</gene>
<evidence type="ECO:0008006" key="3">
    <source>
        <dbReference type="Google" id="ProtNLM"/>
    </source>
</evidence>
<protein>
    <recommendedName>
        <fullName evidence="3">Addiction module component</fullName>
    </recommendedName>
</protein>
<dbReference type="OrthoDB" id="1122566at2"/>
<reference evidence="1 2" key="1">
    <citation type="submission" date="2018-06" db="EMBL/GenBank/DDBJ databases">
        <title>Genomic Encyclopedia of Type Strains, Phase III (KMG-III): the genomes of soil and plant-associated and newly described type strains.</title>
        <authorList>
            <person name="Whitman W."/>
        </authorList>
    </citation>
    <scope>NUCLEOTIDE SEQUENCE [LARGE SCALE GENOMIC DNA]</scope>
    <source>
        <strain evidence="1 2">CGMCC 1.12504</strain>
    </source>
</reference>
<dbReference type="RefSeq" id="WP_112084522.1">
    <property type="nucleotide sequence ID" value="NZ_QLSV01000001.1"/>
</dbReference>